<dbReference type="AlphaFoldDB" id="A0A840DZX4"/>
<evidence type="ECO:0000313" key="1">
    <source>
        <dbReference type="EMBL" id="MBB4075528.1"/>
    </source>
</evidence>
<dbReference type="RefSeq" id="WP_183186014.1">
    <property type="nucleotide sequence ID" value="NZ_BMNP01000037.1"/>
</dbReference>
<reference evidence="1 2" key="1">
    <citation type="submission" date="2020-08" db="EMBL/GenBank/DDBJ databases">
        <title>Genomic Encyclopedia of Type Strains, Phase IV (KMG-IV): sequencing the most valuable type-strain genomes for metagenomic binning, comparative biology and taxonomic classification.</title>
        <authorList>
            <person name="Goeker M."/>
        </authorList>
    </citation>
    <scope>NUCLEOTIDE SEQUENCE [LARGE SCALE GENOMIC DNA]</scope>
    <source>
        <strain evidence="1 2">DSM 17075</strain>
    </source>
</reference>
<keyword evidence="1" id="KW-0808">Transferase</keyword>
<accession>A0A840DZX4</accession>
<organism evidence="1 2">
    <name type="scientific">Anoxybacteroides voinovskiense</name>
    <dbReference type="NCBI Taxonomy" id="230470"/>
    <lineage>
        <taxon>Bacteria</taxon>
        <taxon>Bacillati</taxon>
        <taxon>Bacillota</taxon>
        <taxon>Bacilli</taxon>
        <taxon>Bacillales</taxon>
        <taxon>Anoxybacillaceae</taxon>
        <taxon>Anoxybacteroides</taxon>
    </lineage>
</organism>
<dbReference type="EMBL" id="JACIDE010000035">
    <property type="protein sequence ID" value="MBB4075528.1"/>
    <property type="molecule type" value="Genomic_DNA"/>
</dbReference>
<gene>
    <name evidence="1" type="ORF">GGR02_003365</name>
</gene>
<dbReference type="GO" id="GO:0032259">
    <property type="term" value="P:methylation"/>
    <property type="evidence" value="ECO:0007669"/>
    <property type="project" value="UniProtKB-KW"/>
</dbReference>
<keyword evidence="1" id="KW-0489">Methyltransferase</keyword>
<dbReference type="Proteomes" id="UP000559598">
    <property type="component" value="Unassembled WGS sequence"/>
</dbReference>
<keyword evidence="2" id="KW-1185">Reference proteome</keyword>
<sequence length="52" mass="6043">MITSAKPIKSTEIVFGTDKELEKFAEIIRNPAKPSEYVKEMFKAYQQKHRGK</sequence>
<comment type="caution">
    <text evidence="1">The sequence shown here is derived from an EMBL/GenBank/DDBJ whole genome shotgun (WGS) entry which is preliminary data.</text>
</comment>
<proteinExistence type="predicted"/>
<name>A0A840DZX4_9BACL</name>
<protein>
    <submittedName>
        <fullName evidence="1">Precorrin-6B methylase 1</fullName>
    </submittedName>
</protein>
<dbReference type="GO" id="GO:0008168">
    <property type="term" value="F:methyltransferase activity"/>
    <property type="evidence" value="ECO:0007669"/>
    <property type="project" value="UniProtKB-KW"/>
</dbReference>
<evidence type="ECO:0000313" key="2">
    <source>
        <dbReference type="Proteomes" id="UP000559598"/>
    </source>
</evidence>